<dbReference type="Gene3D" id="3.90.350.10">
    <property type="entry name" value="Transposase Inhibitor Protein From Tn5, Chain A, domain 1"/>
    <property type="match status" value="1"/>
</dbReference>
<feature type="domain" description="Transposase IS4-like" evidence="5">
    <location>
        <begin position="124"/>
        <end position="327"/>
    </location>
</feature>
<organism evidence="7 8">
    <name type="scientific">Virgibacillus salarius</name>
    <dbReference type="NCBI Taxonomy" id="447199"/>
    <lineage>
        <taxon>Bacteria</taxon>
        <taxon>Bacillati</taxon>
        <taxon>Bacillota</taxon>
        <taxon>Bacilli</taxon>
        <taxon>Bacillales</taxon>
        <taxon>Bacillaceae</taxon>
        <taxon>Virgibacillus</taxon>
    </lineage>
</organism>
<reference evidence="7" key="1">
    <citation type="submission" date="2021-04" db="EMBL/GenBank/DDBJ databases">
        <title>Isolation and polyphasic classification of algal microorganism.</title>
        <authorList>
            <person name="Wang S."/>
        </authorList>
    </citation>
    <scope>NUCLEOTIDE SEQUENCE</scope>
    <source>
        <strain evidence="7">720a</strain>
    </source>
</reference>
<evidence type="ECO:0000313" key="8">
    <source>
        <dbReference type="Proteomes" id="UP000675284"/>
    </source>
</evidence>
<comment type="similarity">
    <text evidence="1">Belongs to the transposase 11 family.</text>
</comment>
<name>A0A941DZU4_9BACI</name>
<evidence type="ECO:0000259" key="6">
    <source>
        <dbReference type="Pfam" id="PF14294"/>
    </source>
</evidence>
<keyword evidence="8" id="KW-1185">Reference proteome</keyword>
<dbReference type="SUPFAM" id="SSF53098">
    <property type="entry name" value="Ribonuclease H-like"/>
    <property type="match status" value="1"/>
</dbReference>
<dbReference type="InterPro" id="IPR025399">
    <property type="entry name" value="DUF4372"/>
</dbReference>
<keyword evidence="4" id="KW-0233">DNA recombination</keyword>
<dbReference type="Pfam" id="PF01609">
    <property type="entry name" value="DDE_Tnp_1"/>
    <property type="match status" value="1"/>
</dbReference>
<dbReference type="InterPro" id="IPR012337">
    <property type="entry name" value="RNaseH-like_sf"/>
</dbReference>
<dbReference type="GO" id="GO:0004803">
    <property type="term" value="F:transposase activity"/>
    <property type="evidence" value="ECO:0007669"/>
    <property type="project" value="InterPro"/>
</dbReference>
<dbReference type="InterPro" id="IPR002559">
    <property type="entry name" value="Transposase_11"/>
</dbReference>
<evidence type="ECO:0000259" key="5">
    <source>
        <dbReference type="Pfam" id="PF01609"/>
    </source>
</evidence>
<gene>
    <name evidence="7" type="ORF">KCX74_20385</name>
</gene>
<feature type="domain" description="DUF4372" evidence="6">
    <location>
        <begin position="7"/>
        <end position="78"/>
    </location>
</feature>
<dbReference type="InterPro" id="IPR047952">
    <property type="entry name" value="Transpos_IS4"/>
</dbReference>
<evidence type="ECO:0000256" key="2">
    <source>
        <dbReference type="ARBA" id="ARBA00022578"/>
    </source>
</evidence>
<dbReference type="NCBIfam" id="NF033592">
    <property type="entry name" value="transpos_IS4_1"/>
    <property type="match status" value="1"/>
</dbReference>
<dbReference type="EMBL" id="JAGSOT010000131">
    <property type="protein sequence ID" value="MBR7798356.1"/>
    <property type="molecule type" value="Genomic_DNA"/>
</dbReference>
<accession>A0A941DZU4</accession>
<dbReference type="GO" id="GO:0003677">
    <property type="term" value="F:DNA binding"/>
    <property type="evidence" value="ECO:0007669"/>
    <property type="project" value="UniProtKB-KW"/>
</dbReference>
<evidence type="ECO:0000256" key="3">
    <source>
        <dbReference type="ARBA" id="ARBA00023125"/>
    </source>
</evidence>
<comment type="caution">
    <text evidence="7">The sequence shown here is derived from an EMBL/GenBank/DDBJ whole genome shotgun (WGS) entry which is preliminary data.</text>
</comment>
<dbReference type="GO" id="GO:0006313">
    <property type="term" value="P:DNA transposition"/>
    <property type="evidence" value="ECO:0007669"/>
    <property type="project" value="InterPro"/>
</dbReference>
<evidence type="ECO:0000256" key="4">
    <source>
        <dbReference type="ARBA" id="ARBA00023172"/>
    </source>
</evidence>
<dbReference type="RefSeq" id="WP_166531062.1">
    <property type="nucleotide sequence ID" value="NZ_JAGSOT010000131.1"/>
</dbReference>
<dbReference type="PANTHER" id="PTHR33258">
    <property type="entry name" value="TRANSPOSASE INSL FOR INSERTION SEQUENCE ELEMENT IS186A-RELATED"/>
    <property type="match status" value="1"/>
</dbReference>
<sequence length="410" mass="48460">MDKNNTKSVFKEYIQPTEMKVISKIIDQLKIDKYVKKLDSLTFTKLFIYAQLKQLSSLKEISFKVRHKKKLQKELGLKSISKSQLSRKLSDLPPEIFQAILRHLIQQIHQEIGEEKGSELLEKIHLIDSTTISFCLSQYRWADFRNTKAGVKIHTRVVFCDGEVSPDKIIVTPARPADRTQLDALMVTEKDALHVFDRGYFDFQKFDDYCQNNIRFCTRIKENTIIQVIEELPVDPESTILREAVVKLRKMKFPVRLIETQDSQGNLIRIIINDAKMSAQEISDLYRNRWQIELFFKWMKQHLVLKKCYGKSSNAVYNQIYIAMITFCLTLLMKKKVCYQGSLLEMLEFIGVYWSSCFSTFIKELFKKPNRTSDGRRRLEHERIFNNILEQIKREETWYLNNDVTYDLIF</sequence>
<keyword evidence="2" id="KW-0815">Transposition</keyword>
<protein>
    <submittedName>
        <fullName evidence="7">IS4 family transposase</fullName>
    </submittedName>
</protein>
<dbReference type="AlphaFoldDB" id="A0A941DZU4"/>
<evidence type="ECO:0000313" key="7">
    <source>
        <dbReference type="EMBL" id="MBR7798356.1"/>
    </source>
</evidence>
<keyword evidence="3" id="KW-0238">DNA-binding</keyword>
<dbReference type="Pfam" id="PF14294">
    <property type="entry name" value="DUF4372"/>
    <property type="match status" value="1"/>
</dbReference>
<dbReference type="PANTHER" id="PTHR33258:SF1">
    <property type="entry name" value="TRANSPOSASE INSL FOR INSERTION SEQUENCE ELEMENT IS186A-RELATED"/>
    <property type="match status" value="1"/>
</dbReference>
<dbReference type="Proteomes" id="UP000675284">
    <property type="component" value="Unassembled WGS sequence"/>
</dbReference>
<evidence type="ECO:0000256" key="1">
    <source>
        <dbReference type="ARBA" id="ARBA00010075"/>
    </source>
</evidence>
<proteinExistence type="inferred from homology"/>